<name>A0ABU6XFZ5_9FABA</name>
<feature type="region of interest" description="Disordered" evidence="1">
    <location>
        <begin position="1"/>
        <end position="78"/>
    </location>
</feature>
<dbReference type="EMBL" id="JASCZI010211832">
    <property type="protein sequence ID" value="MED6196999.1"/>
    <property type="molecule type" value="Genomic_DNA"/>
</dbReference>
<evidence type="ECO:0000313" key="3">
    <source>
        <dbReference type="Proteomes" id="UP001341840"/>
    </source>
</evidence>
<gene>
    <name evidence="2" type="ORF">PIB30_052644</name>
</gene>
<reference evidence="2 3" key="1">
    <citation type="journal article" date="2023" name="Plants (Basel)">
        <title>Bridging the Gap: Combining Genomics and Transcriptomics Approaches to Understand Stylosanthes scabra, an Orphan Legume from the Brazilian Caatinga.</title>
        <authorList>
            <person name="Ferreira-Neto J.R.C."/>
            <person name="da Silva M.D."/>
            <person name="Binneck E."/>
            <person name="de Melo N.F."/>
            <person name="da Silva R.H."/>
            <person name="de Melo A.L.T.M."/>
            <person name="Pandolfi V."/>
            <person name="Bustamante F.O."/>
            <person name="Brasileiro-Vidal A.C."/>
            <person name="Benko-Iseppon A.M."/>
        </authorList>
    </citation>
    <scope>NUCLEOTIDE SEQUENCE [LARGE SCALE GENOMIC DNA]</scope>
    <source>
        <tissue evidence="2">Leaves</tissue>
    </source>
</reference>
<proteinExistence type="predicted"/>
<organism evidence="2 3">
    <name type="scientific">Stylosanthes scabra</name>
    <dbReference type="NCBI Taxonomy" id="79078"/>
    <lineage>
        <taxon>Eukaryota</taxon>
        <taxon>Viridiplantae</taxon>
        <taxon>Streptophyta</taxon>
        <taxon>Embryophyta</taxon>
        <taxon>Tracheophyta</taxon>
        <taxon>Spermatophyta</taxon>
        <taxon>Magnoliopsida</taxon>
        <taxon>eudicotyledons</taxon>
        <taxon>Gunneridae</taxon>
        <taxon>Pentapetalae</taxon>
        <taxon>rosids</taxon>
        <taxon>fabids</taxon>
        <taxon>Fabales</taxon>
        <taxon>Fabaceae</taxon>
        <taxon>Papilionoideae</taxon>
        <taxon>50 kb inversion clade</taxon>
        <taxon>dalbergioids sensu lato</taxon>
        <taxon>Dalbergieae</taxon>
        <taxon>Pterocarpus clade</taxon>
        <taxon>Stylosanthes</taxon>
    </lineage>
</organism>
<sequence length="137" mass="15640">MKKRRKTAENPRSPNLKTQNFKKCGRKWLPDNTLMKHGEKQSTNLRTRRGTGRRQQRRNILGKEKKTSGRSFHDSALRRHDFGAGLTTHETRNVGNLGLSEFGATVPNIGPKWPKSPKECIKPRLLSDDDGPYIHSP</sequence>
<evidence type="ECO:0000313" key="2">
    <source>
        <dbReference type="EMBL" id="MED6196999.1"/>
    </source>
</evidence>
<feature type="compositionally biased region" description="Basic residues" evidence="1">
    <location>
        <begin position="46"/>
        <end position="57"/>
    </location>
</feature>
<comment type="caution">
    <text evidence="2">The sequence shown here is derived from an EMBL/GenBank/DDBJ whole genome shotgun (WGS) entry which is preliminary data.</text>
</comment>
<feature type="compositionally biased region" description="Polar residues" evidence="1">
    <location>
        <begin position="10"/>
        <end position="21"/>
    </location>
</feature>
<feature type="region of interest" description="Disordered" evidence="1">
    <location>
        <begin position="105"/>
        <end position="137"/>
    </location>
</feature>
<evidence type="ECO:0000256" key="1">
    <source>
        <dbReference type="SAM" id="MobiDB-lite"/>
    </source>
</evidence>
<protein>
    <submittedName>
        <fullName evidence="2">Uncharacterized protein</fullName>
    </submittedName>
</protein>
<feature type="compositionally biased region" description="Basic and acidic residues" evidence="1">
    <location>
        <begin position="116"/>
        <end position="127"/>
    </location>
</feature>
<dbReference type="Proteomes" id="UP001341840">
    <property type="component" value="Unassembled WGS sequence"/>
</dbReference>
<accession>A0ABU6XFZ5</accession>
<feature type="compositionally biased region" description="Basic and acidic residues" evidence="1">
    <location>
        <begin position="61"/>
        <end position="78"/>
    </location>
</feature>
<keyword evidence="3" id="KW-1185">Reference proteome</keyword>